<reference evidence="1" key="1">
    <citation type="submission" date="2019-09" db="EMBL/GenBank/DDBJ databases">
        <authorList>
            <person name="Rodrigo-Torres L."/>
            <person name="Arahal R. D."/>
            <person name="Lucena T."/>
        </authorList>
    </citation>
    <scope>NUCLEOTIDE SEQUENCE</scope>
    <source>
        <strain evidence="1">ISS653</strain>
    </source>
</reference>
<accession>A0AC61YDW8</accession>
<proteinExistence type="predicted"/>
<dbReference type="EMBL" id="CABVMM010000015">
    <property type="protein sequence ID" value="VVV02153.1"/>
    <property type="molecule type" value="Genomic_DNA"/>
</dbReference>
<name>A0AC61YDW8_9FLAO</name>
<comment type="caution">
    <text evidence="1">The sequence shown here is derived from an EMBL/GenBank/DDBJ whole genome shotgun (WGS) entry which is preliminary data.</text>
</comment>
<sequence length="72" mass="8930">MKLYFRKLLEDRIRYLQNEIYRNNHLLTMKLPTEDRQVLKETLFKYEEELGKAKQIYFQLDEIEIYADQVSI</sequence>
<evidence type="ECO:0000313" key="1">
    <source>
        <dbReference type="EMBL" id="VVV02153.1"/>
    </source>
</evidence>
<protein>
    <submittedName>
        <fullName evidence="1">Uncharacterized protein</fullName>
    </submittedName>
</protein>
<keyword evidence="2" id="KW-1185">Reference proteome</keyword>
<dbReference type="Proteomes" id="UP000356253">
    <property type="component" value="Unassembled WGS sequence"/>
</dbReference>
<evidence type="ECO:0000313" key="2">
    <source>
        <dbReference type="Proteomes" id="UP000356253"/>
    </source>
</evidence>
<gene>
    <name evidence="1" type="ORF">FVB9532_03451</name>
</gene>
<organism evidence="1 2">
    <name type="scientific">Mesonia oceanica</name>
    <dbReference type="NCBI Taxonomy" id="2687242"/>
    <lineage>
        <taxon>Bacteria</taxon>
        <taxon>Pseudomonadati</taxon>
        <taxon>Bacteroidota</taxon>
        <taxon>Flavobacteriia</taxon>
        <taxon>Flavobacteriales</taxon>
        <taxon>Flavobacteriaceae</taxon>
        <taxon>Mesonia</taxon>
    </lineage>
</organism>